<dbReference type="InterPro" id="IPR028978">
    <property type="entry name" value="Chorismate_lyase_/UTRA_dom_sf"/>
</dbReference>
<dbReference type="Gene3D" id="1.10.10.10">
    <property type="entry name" value="Winged helix-like DNA-binding domain superfamily/Winged helix DNA-binding domain"/>
    <property type="match status" value="1"/>
</dbReference>
<dbReference type="GO" id="GO:0003700">
    <property type="term" value="F:DNA-binding transcription factor activity"/>
    <property type="evidence" value="ECO:0007669"/>
    <property type="project" value="InterPro"/>
</dbReference>
<sequence>MKDTSKPRRTPVWQAIATALRIDLSEGRYMPGDRLPTEAALAERFGVNRHTVRHAMAHLVEEGLVRTRRGSGAFVAARPTEYPINRRVRFHENLLAAGRQPEKRVLQIERRVATQGEASALGIGTGAPVCAYHGLSLADGQPIALFQSLFPLDRLAGIDAALQETSSVTEALSRAGVADYTRASTRLTAVRADATQALHLQVTEGAPLLRSTSLNVDAKTRPVEYGRTYFAGDRVTLTIEDR</sequence>
<dbReference type="PROSITE" id="PS50949">
    <property type="entry name" value="HTH_GNTR"/>
    <property type="match status" value="1"/>
</dbReference>
<dbReference type="RefSeq" id="WP_050530378.1">
    <property type="nucleotide sequence ID" value="NZ_AQQZ01000003.1"/>
</dbReference>
<organism evidence="5 6">
    <name type="scientific">Pseudaestuariivita atlantica</name>
    <dbReference type="NCBI Taxonomy" id="1317121"/>
    <lineage>
        <taxon>Bacteria</taxon>
        <taxon>Pseudomonadati</taxon>
        <taxon>Pseudomonadota</taxon>
        <taxon>Alphaproteobacteria</taxon>
        <taxon>Rhodobacterales</taxon>
        <taxon>Paracoccaceae</taxon>
        <taxon>Pseudaestuariivita</taxon>
    </lineage>
</organism>
<evidence type="ECO:0000256" key="3">
    <source>
        <dbReference type="ARBA" id="ARBA00023163"/>
    </source>
</evidence>
<dbReference type="SUPFAM" id="SSF46785">
    <property type="entry name" value="Winged helix' DNA-binding domain"/>
    <property type="match status" value="1"/>
</dbReference>
<dbReference type="SMART" id="SM00345">
    <property type="entry name" value="HTH_GNTR"/>
    <property type="match status" value="1"/>
</dbReference>
<dbReference type="InterPro" id="IPR000524">
    <property type="entry name" value="Tscrpt_reg_HTH_GntR"/>
</dbReference>
<dbReference type="PANTHER" id="PTHR44846">
    <property type="entry name" value="MANNOSYL-D-GLYCERATE TRANSPORT/METABOLISM SYSTEM REPRESSOR MNGR-RELATED"/>
    <property type="match status" value="1"/>
</dbReference>
<name>A0A0L1JR88_9RHOB</name>
<gene>
    <name evidence="5" type="ORF">ATO11_08380</name>
</gene>
<dbReference type="STRING" id="1317121.ATO11_08380"/>
<dbReference type="PANTHER" id="PTHR44846:SF1">
    <property type="entry name" value="MANNOSYL-D-GLYCERATE TRANSPORT_METABOLISM SYSTEM REPRESSOR MNGR-RELATED"/>
    <property type="match status" value="1"/>
</dbReference>
<dbReference type="AlphaFoldDB" id="A0A0L1JR88"/>
<dbReference type="SMART" id="SM00866">
    <property type="entry name" value="UTRA"/>
    <property type="match status" value="1"/>
</dbReference>
<evidence type="ECO:0000256" key="2">
    <source>
        <dbReference type="ARBA" id="ARBA00023125"/>
    </source>
</evidence>
<dbReference type="NCBIfam" id="TIGR02325">
    <property type="entry name" value="C_P_lyase_phnF"/>
    <property type="match status" value="1"/>
</dbReference>
<dbReference type="InterPro" id="IPR036388">
    <property type="entry name" value="WH-like_DNA-bd_sf"/>
</dbReference>
<dbReference type="PRINTS" id="PR00035">
    <property type="entry name" value="HTHGNTR"/>
</dbReference>
<keyword evidence="6" id="KW-1185">Reference proteome</keyword>
<dbReference type="GO" id="GO:0003677">
    <property type="term" value="F:DNA binding"/>
    <property type="evidence" value="ECO:0007669"/>
    <property type="project" value="UniProtKB-KW"/>
</dbReference>
<dbReference type="InterPro" id="IPR012702">
    <property type="entry name" value="CP_lyase_PhnF"/>
</dbReference>
<dbReference type="Pfam" id="PF00392">
    <property type="entry name" value="GntR"/>
    <property type="match status" value="1"/>
</dbReference>
<reference evidence="5 6" key="1">
    <citation type="journal article" date="2015" name="Int. J. Syst. Evol. Microbiol.">
        <title>Aestuariivita atlantica sp. nov., isolated from deep sea sediment of the Atlantic Ocean.</title>
        <authorList>
            <person name="Li G."/>
            <person name="Lai Q."/>
            <person name="Du Y."/>
            <person name="Liu X."/>
            <person name="Sun F."/>
            <person name="Shao Z."/>
        </authorList>
    </citation>
    <scope>NUCLEOTIDE SEQUENCE [LARGE SCALE GENOMIC DNA]</scope>
    <source>
        <strain evidence="5 6">22II-S11-z3</strain>
    </source>
</reference>
<dbReference type="OrthoDB" id="9800645at2"/>
<evidence type="ECO:0000313" key="6">
    <source>
        <dbReference type="Proteomes" id="UP000036938"/>
    </source>
</evidence>
<proteinExistence type="predicted"/>
<keyword evidence="2" id="KW-0238">DNA-binding</keyword>
<evidence type="ECO:0000256" key="1">
    <source>
        <dbReference type="ARBA" id="ARBA00023015"/>
    </source>
</evidence>
<evidence type="ECO:0000259" key="4">
    <source>
        <dbReference type="PROSITE" id="PS50949"/>
    </source>
</evidence>
<keyword evidence="1" id="KW-0805">Transcription regulation</keyword>
<dbReference type="InterPro" id="IPR050679">
    <property type="entry name" value="Bact_HTH_transcr_reg"/>
</dbReference>
<dbReference type="Gene3D" id="3.40.1410.10">
    <property type="entry name" value="Chorismate lyase-like"/>
    <property type="match status" value="1"/>
</dbReference>
<dbReference type="PATRIC" id="fig|1317121.7.peg.2286"/>
<dbReference type="InterPro" id="IPR036390">
    <property type="entry name" value="WH_DNA-bd_sf"/>
</dbReference>
<keyword evidence="3" id="KW-0804">Transcription</keyword>
<dbReference type="Pfam" id="PF07702">
    <property type="entry name" value="UTRA"/>
    <property type="match status" value="1"/>
</dbReference>
<evidence type="ECO:0000313" key="5">
    <source>
        <dbReference type="EMBL" id="KNG94227.1"/>
    </source>
</evidence>
<dbReference type="EMBL" id="AQQZ01000003">
    <property type="protein sequence ID" value="KNG94227.1"/>
    <property type="molecule type" value="Genomic_DNA"/>
</dbReference>
<dbReference type="SUPFAM" id="SSF64288">
    <property type="entry name" value="Chorismate lyase-like"/>
    <property type="match status" value="1"/>
</dbReference>
<dbReference type="Proteomes" id="UP000036938">
    <property type="component" value="Unassembled WGS sequence"/>
</dbReference>
<feature type="domain" description="HTH gntR-type" evidence="4">
    <location>
        <begin position="10"/>
        <end position="78"/>
    </location>
</feature>
<comment type="caution">
    <text evidence="5">The sequence shown here is derived from an EMBL/GenBank/DDBJ whole genome shotgun (WGS) entry which is preliminary data.</text>
</comment>
<dbReference type="GO" id="GO:0045892">
    <property type="term" value="P:negative regulation of DNA-templated transcription"/>
    <property type="evidence" value="ECO:0007669"/>
    <property type="project" value="TreeGrafter"/>
</dbReference>
<dbReference type="CDD" id="cd07377">
    <property type="entry name" value="WHTH_GntR"/>
    <property type="match status" value="1"/>
</dbReference>
<accession>A0A0L1JR88</accession>
<dbReference type="InterPro" id="IPR011663">
    <property type="entry name" value="UTRA"/>
</dbReference>
<protein>
    <submittedName>
        <fullName evidence="5">GntR family transcriptional regulator</fullName>
    </submittedName>
</protein>